<sequence>MNMFRKSIISAFTIAILGTTAAAFGTTAASAGGYGYGGNTYGNGGYNGGHNGGYQQPYRNGHNWQKHVDWCFNRHNSYNAHSNTYRPYSGPRQPCYSPYYKG</sequence>
<keyword evidence="4" id="KW-1003">Cell membrane</keyword>
<comment type="caution">
    <text evidence="9">The sequence shown here is derived from an EMBL/GenBank/DDBJ whole genome shotgun (WGS) entry which is preliminary data.</text>
</comment>
<evidence type="ECO:0000256" key="6">
    <source>
        <dbReference type="ARBA" id="ARBA00025321"/>
    </source>
</evidence>
<keyword evidence="5" id="KW-0430">Lectin</keyword>
<evidence type="ECO:0000256" key="3">
    <source>
        <dbReference type="ARBA" id="ARBA00020552"/>
    </source>
</evidence>
<dbReference type="RefSeq" id="WP_190291844.1">
    <property type="nucleotide sequence ID" value="NZ_JABFCZ010000012.1"/>
</dbReference>
<keyword evidence="8" id="KW-0732">Signal</keyword>
<evidence type="ECO:0000313" key="10">
    <source>
        <dbReference type="Proteomes" id="UP000598467"/>
    </source>
</evidence>
<evidence type="ECO:0000256" key="1">
    <source>
        <dbReference type="ARBA" id="ARBA00004167"/>
    </source>
</evidence>
<evidence type="ECO:0000256" key="5">
    <source>
        <dbReference type="ARBA" id="ARBA00022734"/>
    </source>
</evidence>
<dbReference type="GO" id="GO:0030246">
    <property type="term" value="F:carbohydrate binding"/>
    <property type="evidence" value="ECO:0007669"/>
    <property type="project" value="UniProtKB-KW"/>
</dbReference>
<accession>A0A926P176</accession>
<evidence type="ECO:0000256" key="8">
    <source>
        <dbReference type="SAM" id="SignalP"/>
    </source>
</evidence>
<name>A0A926P176_9HYPH</name>
<reference evidence="9" key="1">
    <citation type="submission" date="2020-05" db="EMBL/GenBank/DDBJ databases">
        <title>Identification of trans-AT polyketide cluster in two marine bacteria, producers of a novel glutaramide-containing polyketide sesbanimide D and analogs.</title>
        <authorList>
            <person name="Kacar D."/>
            <person name="Rodriguez P."/>
            <person name="Canedo L."/>
            <person name="Gonzalez E."/>
            <person name="Galan B."/>
            <person name="De La Calle F."/>
            <person name="Garcia J.L."/>
        </authorList>
    </citation>
    <scope>NUCLEOTIDE SEQUENCE</scope>
    <source>
        <strain evidence="9">PHM038</strain>
    </source>
</reference>
<dbReference type="AlphaFoldDB" id="A0A926P176"/>
<proteinExistence type="inferred from homology"/>
<dbReference type="GO" id="GO:0016020">
    <property type="term" value="C:membrane"/>
    <property type="evidence" value="ECO:0007669"/>
    <property type="project" value="UniProtKB-SubCell"/>
</dbReference>
<evidence type="ECO:0000313" key="9">
    <source>
        <dbReference type="EMBL" id="MBD1547093.1"/>
    </source>
</evidence>
<evidence type="ECO:0000256" key="2">
    <source>
        <dbReference type="ARBA" id="ARBA00010270"/>
    </source>
</evidence>
<keyword evidence="4" id="KW-0472">Membrane</keyword>
<gene>
    <name evidence="9" type="ORF">HK439_12530</name>
</gene>
<evidence type="ECO:0000256" key="4">
    <source>
        <dbReference type="ARBA" id="ARBA00022475"/>
    </source>
</evidence>
<dbReference type="InterPro" id="IPR012413">
    <property type="entry name" value="BA14K"/>
</dbReference>
<comment type="subcellular location">
    <subcellularLocation>
        <location evidence="1">Membrane</location>
        <topology evidence="1">Single-pass membrane protein</topology>
    </subcellularLocation>
</comment>
<dbReference type="Proteomes" id="UP000598467">
    <property type="component" value="Unassembled WGS sequence"/>
</dbReference>
<feature type="region of interest" description="Disordered" evidence="7">
    <location>
        <begin position="82"/>
        <end position="102"/>
    </location>
</feature>
<feature type="chain" id="PRO_5037992611" description="Lectin-like protein BA14k" evidence="8">
    <location>
        <begin position="32"/>
        <end position="102"/>
    </location>
</feature>
<organism evidence="9 10">
    <name type="scientific">Roseibium aggregatum</name>
    <dbReference type="NCBI Taxonomy" id="187304"/>
    <lineage>
        <taxon>Bacteria</taxon>
        <taxon>Pseudomonadati</taxon>
        <taxon>Pseudomonadota</taxon>
        <taxon>Alphaproteobacteria</taxon>
        <taxon>Hyphomicrobiales</taxon>
        <taxon>Stappiaceae</taxon>
        <taxon>Roseibium</taxon>
    </lineage>
</organism>
<evidence type="ECO:0000256" key="7">
    <source>
        <dbReference type="SAM" id="MobiDB-lite"/>
    </source>
</evidence>
<comment type="function">
    <text evidence="6">Has immunoglobulin-binding and hemagglutination properties, and can bind to mannose. Essential for virulence. May be involved in LPS biosynthesis or polysaccharide transport.</text>
</comment>
<feature type="signal peptide" evidence="8">
    <location>
        <begin position="1"/>
        <end position="31"/>
    </location>
</feature>
<dbReference type="EMBL" id="JABFCZ010000012">
    <property type="protein sequence ID" value="MBD1547093.1"/>
    <property type="molecule type" value="Genomic_DNA"/>
</dbReference>
<comment type="similarity">
    <text evidence="2">Belongs to the BA14k family.</text>
</comment>
<dbReference type="Pfam" id="PF07886">
    <property type="entry name" value="BA14K"/>
    <property type="match status" value="1"/>
</dbReference>
<protein>
    <recommendedName>
        <fullName evidence="3">Lectin-like protein BA14k</fullName>
    </recommendedName>
</protein>